<comment type="subcellular location">
    <subcellularLocation>
        <location evidence="6">Cytoplasm</location>
    </subcellularLocation>
</comment>
<dbReference type="GO" id="GO:0046872">
    <property type="term" value="F:metal ion binding"/>
    <property type="evidence" value="ECO:0007669"/>
    <property type="project" value="UniProtKB-UniRule"/>
</dbReference>
<dbReference type="SUPFAM" id="SSF46785">
    <property type="entry name" value="Winged helix' DNA-binding domain"/>
    <property type="match status" value="1"/>
</dbReference>
<dbReference type="EC" id="3.4.11.18" evidence="6"/>
<keyword evidence="1 6" id="KW-0031">Aminopeptidase</keyword>
<keyword evidence="3 6" id="KW-0645">Protease</keyword>
<protein>
    <recommendedName>
        <fullName evidence="6">Methionine aminopeptidase 2</fullName>
        <shortName evidence="6">MAP 2</shortName>
        <shortName evidence="6">MetAP 2</shortName>
        <ecNumber evidence="6">3.4.11.18</ecNumber>
    </recommendedName>
    <alternativeName>
        <fullName evidence="6">Peptidase M</fullName>
    </alternativeName>
</protein>
<feature type="binding site" evidence="6">
    <location>
        <position position="350"/>
    </location>
    <ligand>
        <name>a divalent metal cation</name>
        <dbReference type="ChEBI" id="CHEBI:60240"/>
        <label>2</label>
        <note>catalytic</note>
    </ligand>
</feature>
<comment type="cofactor">
    <cofactor evidence="6">
        <name>Co(2+)</name>
        <dbReference type="ChEBI" id="CHEBI:48828"/>
    </cofactor>
    <cofactor evidence="6">
        <name>Zn(2+)</name>
        <dbReference type="ChEBI" id="CHEBI:29105"/>
    </cofactor>
    <cofactor evidence="6">
        <name>Mn(2+)</name>
        <dbReference type="ChEBI" id="CHEBI:29035"/>
    </cofactor>
    <cofactor evidence="6">
        <name>Fe(2+)</name>
        <dbReference type="ChEBI" id="CHEBI:29033"/>
    </cofactor>
    <text evidence="6">Binds 2 divalent metal cations per subunit. Has a high-affinity and a low affinity metal-binding site. The true nature of the physiological cofactor is under debate. The enzyme is active with cobalt, zinc, manganese or divalent iron ions. Most likely, methionine aminopeptidases function as mononuclear Fe(2+)-metalloproteases under physiological conditions, and the catalytically relevant metal-binding site has been assigned to the histidine-containing high-affinity site.</text>
</comment>
<evidence type="ECO:0000256" key="3">
    <source>
        <dbReference type="ARBA" id="ARBA00022670"/>
    </source>
</evidence>
<dbReference type="GO" id="GO:0005737">
    <property type="term" value="C:cytoplasm"/>
    <property type="evidence" value="ECO:0007669"/>
    <property type="project" value="UniProtKB-SubCell"/>
</dbReference>
<feature type="domain" description="Peptidase M24" evidence="8">
    <location>
        <begin position="147"/>
        <end position="353"/>
    </location>
</feature>
<feature type="binding site" evidence="6">
    <location>
        <position position="247"/>
    </location>
    <ligand>
        <name>a divalent metal cation</name>
        <dbReference type="ChEBI" id="CHEBI:60240"/>
        <label>2</label>
        <note>catalytic</note>
    </ligand>
</feature>
<feature type="compositionally biased region" description="Basic and acidic residues" evidence="7">
    <location>
        <begin position="1"/>
        <end position="11"/>
    </location>
</feature>
<dbReference type="Gene3D" id="1.10.10.10">
    <property type="entry name" value="Winged helix-like DNA-binding domain superfamily/Winged helix DNA-binding domain"/>
    <property type="match status" value="1"/>
</dbReference>
<evidence type="ECO:0000256" key="7">
    <source>
        <dbReference type="SAM" id="MobiDB-lite"/>
    </source>
</evidence>
<dbReference type="InterPro" id="IPR050247">
    <property type="entry name" value="Met_Aminopeptidase_Type2"/>
</dbReference>
<keyword evidence="2 6" id="KW-0963">Cytoplasm</keyword>
<sequence length="466" mass="50345">MGSKTPDEHQRGPNGSSGNAAIASINPPRPAAASGLVHGALEGQDEDSDGDGDDDEKPGAELKTNGTSEKSKKKRKKSNKKREKKSPITQTTPPRIHLAEIFPNDSYPEGQIVEYAARNENLTRTPAEELRHEAAVKNMDADFLKDYRKAAETHRQARQHAQTLIKPGIALSTIAQDIEASVRALVGHQGIENGDVLKAGLGFPTGLALNNIAAHWTPNPGAKEVVLQYDDVLKVDFGVHVSGRIVDSAFTVAFNPVYDPLLEAVKAATNTGLKEAGPDARISALSAAMQEVMESHEVVLPTGKVLPVKAVPSLTGHNILRYKIHGDKQVPFVASRTTQRMEEGDIFAIETFGTTGRGNLREDDTPIYGYGREKAVSTAGLGLSKGARDLLKTIDENFGTIVFSRSSLERLGVKHYHLGMKTLVDHGIVNAYGPLVDTPGSHVAQFEHTVLLRPNCKEIISRGDDY</sequence>
<evidence type="ECO:0000256" key="6">
    <source>
        <dbReference type="HAMAP-Rule" id="MF_03175"/>
    </source>
</evidence>
<dbReference type="InterPro" id="IPR036388">
    <property type="entry name" value="WH-like_DNA-bd_sf"/>
</dbReference>
<proteinExistence type="inferred from homology"/>
<feature type="compositionally biased region" description="Basic residues" evidence="7">
    <location>
        <begin position="71"/>
        <end position="84"/>
    </location>
</feature>
<dbReference type="AlphaFoldDB" id="A0AAE1C5C2"/>
<dbReference type="GO" id="GO:0004239">
    <property type="term" value="F:initiator methionyl aminopeptidase activity"/>
    <property type="evidence" value="ECO:0007669"/>
    <property type="project" value="UniProtKB-UniRule"/>
</dbReference>
<evidence type="ECO:0000313" key="10">
    <source>
        <dbReference type="Proteomes" id="UP001274830"/>
    </source>
</evidence>
<dbReference type="SUPFAM" id="SSF55920">
    <property type="entry name" value="Creatinase/aminopeptidase"/>
    <property type="match status" value="1"/>
</dbReference>
<feature type="binding site" evidence="6">
    <location>
        <position position="447"/>
    </location>
    <ligand>
        <name>a divalent metal cation</name>
        <dbReference type="ChEBI" id="CHEBI:60240"/>
        <label>2</label>
        <note>catalytic</note>
    </ligand>
</feature>
<feature type="binding site" evidence="6">
    <location>
        <position position="236"/>
    </location>
    <ligand>
        <name>a divalent metal cation</name>
        <dbReference type="ChEBI" id="CHEBI:60240"/>
        <label>1</label>
    </ligand>
</feature>
<organism evidence="9 10">
    <name type="scientific">Recurvomyces mirabilis</name>
    <dbReference type="NCBI Taxonomy" id="574656"/>
    <lineage>
        <taxon>Eukaryota</taxon>
        <taxon>Fungi</taxon>
        <taxon>Dikarya</taxon>
        <taxon>Ascomycota</taxon>
        <taxon>Pezizomycotina</taxon>
        <taxon>Dothideomycetes</taxon>
        <taxon>Dothideomycetidae</taxon>
        <taxon>Mycosphaerellales</taxon>
        <taxon>Teratosphaeriaceae</taxon>
        <taxon>Recurvomyces</taxon>
    </lineage>
</organism>
<comment type="catalytic activity">
    <reaction evidence="6">
        <text>Release of N-terminal amino acids, preferentially methionine, from peptides and arylamides.</text>
        <dbReference type="EC" id="3.4.11.18"/>
    </reaction>
</comment>
<comment type="function">
    <text evidence="6">Cotranslationally removes the N-terminal methionine from nascent proteins. The N-terminal methionine is often cleaved when the second residue in the primary sequence is small and uncharged (Met-Ala-, Cys, Gly, Pro, Ser, Thr, or Val).</text>
</comment>
<dbReference type="CDD" id="cd01088">
    <property type="entry name" value="MetAP2"/>
    <property type="match status" value="1"/>
</dbReference>
<dbReference type="Pfam" id="PF00557">
    <property type="entry name" value="Peptidase_M24"/>
    <property type="match status" value="1"/>
</dbReference>
<dbReference type="GO" id="GO:0070006">
    <property type="term" value="F:metalloaminopeptidase activity"/>
    <property type="evidence" value="ECO:0007669"/>
    <property type="project" value="UniProtKB-UniRule"/>
</dbReference>
<dbReference type="PANTHER" id="PTHR45777:SF1">
    <property type="entry name" value="METHIONINE AMINOPEPTIDASE 2-2"/>
    <property type="match status" value="1"/>
</dbReference>
<feature type="binding site" evidence="6">
    <location>
        <position position="317"/>
    </location>
    <ligand>
        <name>a divalent metal cation</name>
        <dbReference type="ChEBI" id="CHEBI:60240"/>
        <label>2</label>
        <note>catalytic</note>
    </ligand>
</feature>
<evidence type="ECO:0000256" key="5">
    <source>
        <dbReference type="ARBA" id="ARBA00022801"/>
    </source>
</evidence>
<evidence type="ECO:0000256" key="4">
    <source>
        <dbReference type="ARBA" id="ARBA00022723"/>
    </source>
</evidence>
<dbReference type="NCBIfam" id="TIGR00501">
    <property type="entry name" value="met_pdase_II"/>
    <property type="match status" value="1"/>
</dbReference>
<gene>
    <name evidence="9" type="ORF">LTR78_001219</name>
</gene>
<dbReference type="HAMAP" id="MF_03175">
    <property type="entry name" value="MetAP_2_euk"/>
    <property type="match status" value="1"/>
</dbReference>
<feature type="compositionally biased region" description="Acidic residues" evidence="7">
    <location>
        <begin position="43"/>
        <end position="56"/>
    </location>
</feature>
<feature type="binding site" evidence="6">
    <location>
        <position position="247"/>
    </location>
    <ligand>
        <name>a divalent metal cation</name>
        <dbReference type="ChEBI" id="CHEBI:60240"/>
        <label>1</label>
    </ligand>
</feature>
<feature type="binding site" evidence="6">
    <location>
        <position position="325"/>
    </location>
    <ligand>
        <name>substrate</name>
    </ligand>
</feature>
<comment type="similarity">
    <text evidence="6">Belongs to the peptidase M24A family. Methionine aminopeptidase eukaryotic type 2 subfamily.</text>
</comment>
<feature type="region of interest" description="Disordered" evidence="7">
    <location>
        <begin position="1"/>
        <end position="100"/>
    </location>
</feature>
<dbReference type="InterPro" id="IPR000994">
    <property type="entry name" value="Pept_M24"/>
</dbReference>
<dbReference type="PANTHER" id="PTHR45777">
    <property type="entry name" value="METHIONINE AMINOPEPTIDASE 2"/>
    <property type="match status" value="1"/>
</dbReference>
<dbReference type="Proteomes" id="UP001274830">
    <property type="component" value="Unassembled WGS sequence"/>
</dbReference>
<comment type="caution">
    <text evidence="9">The sequence shown here is derived from an EMBL/GenBank/DDBJ whole genome shotgun (WGS) entry which is preliminary data.</text>
</comment>
<evidence type="ECO:0000256" key="1">
    <source>
        <dbReference type="ARBA" id="ARBA00022438"/>
    </source>
</evidence>
<dbReference type="InterPro" id="IPR036005">
    <property type="entry name" value="Creatinase/aminopeptidase-like"/>
</dbReference>
<accession>A0AAE1C5C2</accession>
<keyword evidence="4 6" id="KW-0479">Metal-binding</keyword>
<dbReference type="InterPro" id="IPR002468">
    <property type="entry name" value="Pept_M24A_MAP2"/>
</dbReference>
<evidence type="ECO:0000259" key="8">
    <source>
        <dbReference type="Pfam" id="PF00557"/>
    </source>
</evidence>
<keyword evidence="5 6" id="KW-0378">Hydrolase</keyword>
<dbReference type="GO" id="GO:0006508">
    <property type="term" value="P:proteolysis"/>
    <property type="evidence" value="ECO:0007669"/>
    <property type="project" value="UniProtKB-KW"/>
</dbReference>
<dbReference type="PROSITE" id="PS01202">
    <property type="entry name" value="MAP_2"/>
    <property type="match status" value="1"/>
</dbReference>
<keyword evidence="10" id="KW-1185">Reference proteome</keyword>
<feature type="binding site" evidence="6">
    <location>
        <position position="447"/>
    </location>
    <ligand>
        <name>a divalent metal cation</name>
        <dbReference type="ChEBI" id="CHEBI:60240"/>
        <label>1</label>
    </ligand>
</feature>
<dbReference type="Gene3D" id="3.90.230.10">
    <property type="entry name" value="Creatinase/methionine aminopeptidase superfamily"/>
    <property type="match status" value="1"/>
</dbReference>
<feature type="binding site" evidence="6">
    <location>
        <position position="215"/>
    </location>
    <ligand>
        <name>substrate</name>
    </ligand>
</feature>
<evidence type="ECO:0000313" key="9">
    <source>
        <dbReference type="EMBL" id="KAK3678766.1"/>
    </source>
</evidence>
<dbReference type="EMBL" id="JAUTXT010000003">
    <property type="protein sequence ID" value="KAK3678766.1"/>
    <property type="molecule type" value="Genomic_DNA"/>
</dbReference>
<reference evidence="9" key="1">
    <citation type="submission" date="2023-07" db="EMBL/GenBank/DDBJ databases">
        <title>Black Yeasts Isolated from many extreme environments.</title>
        <authorList>
            <person name="Coleine C."/>
            <person name="Stajich J.E."/>
            <person name="Selbmann L."/>
        </authorList>
    </citation>
    <scope>NUCLEOTIDE SEQUENCE</scope>
    <source>
        <strain evidence="9">CCFEE 5485</strain>
    </source>
</reference>
<name>A0AAE1C5C2_9PEZI</name>
<dbReference type="InterPro" id="IPR018349">
    <property type="entry name" value="Pept_M24A_MAP2_BS"/>
</dbReference>
<dbReference type="InterPro" id="IPR036390">
    <property type="entry name" value="WH_DNA-bd_sf"/>
</dbReference>
<evidence type="ECO:0000256" key="2">
    <source>
        <dbReference type="ARBA" id="ARBA00022490"/>
    </source>
</evidence>